<dbReference type="AlphaFoldDB" id="A0AAW1CQM6"/>
<name>A0AAW1CQM6_9HEMI</name>
<comment type="caution">
    <text evidence="1">The sequence shown here is derived from an EMBL/GenBank/DDBJ whole genome shotgun (WGS) entry which is preliminary data.</text>
</comment>
<gene>
    <name evidence="1" type="ORF">O3M35_002011</name>
</gene>
<accession>A0AAW1CQM6</accession>
<dbReference type="EMBL" id="JAPXFL010000010">
    <property type="protein sequence ID" value="KAK9500821.1"/>
    <property type="molecule type" value="Genomic_DNA"/>
</dbReference>
<evidence type="ECO:0000313" key="2">
    <source>
        <dbReference type="Proteomes" id="UP001461498"/>
    </source>
</evidence>
<organism evidence="1 2">
    <name type="scientific">Rhynocoris fuscipes</name>
    <dbReference type="NCBI Taxonomy" id="488301"/>
    <lineage>
        <taxon>Eukaryota</taxon>
        <taxon>Metazoa</taxon>
        <taxon>Ecdysozoa</taxon>
        <taxon>Arthropoda</taxon>
        <taxon>Hexapoda</taxon>
        <taxon>Insecta</taxon>
        <taxon>Pterygota</taxon>
        <taxon>Neoptera</taxon>
        <taxon>Paraneoptera</taxon>
        <taxon>Hemiptera</taxon>
        <taxon>Heteroptera</taxon>
        <taxon>Panheteroptera</taxon>
        <taxon>Cimicomorpha</taxon>
        <taxon>Reduviidae</taxon>
        <taxon>Harpactorinae</taxon>
        <taxon>Harpactorini</taxon>
        <taxon>Rhynocoris</taxon>
    </lineage>
</organism>
<keyword evidence="2" id="KW-1185">Reference proteome</keyword>
<reference evidence="1 2" key="1">
    <citation type="submission" date="2022-12" db="EMBL/GenBank/DDBJ databases">
        <title>Chromosome-level genome assembly of true bugs.</title>
        <authorList>
            <person name="Ma L."/>
            <person name="Li H."/>
        </authorList>
    </citation>
    <scope>NUCLEOTIDE SEQUENCE [LARGE SCALE GENOMIC DNA]</scope>
    <source>
        <strain evidence="1">Lab_2022b</strain>
    </source>
</reference>
<sequence length="92" mass="10907">MSDIEQGEPQYGELTRDDAFVRLCTLRRKISVDSTLQVVLINWEIDDDIMGIMDNIYKQFDKINEEYTLKEKKLKKRLLSDLMATYDGLKNW</sequence>
<protein>
    <submittedName>
        <fullName evidence="1">Uncharacterized protein</fullName>
    </submittedName>
</protein>
<evidence type="ECO:0000313" key="1">
    <source>
        <dbReference type="EMBL" id="KAK9500821.1"/>
    </source>
</evidence>
<proteinExistence type="predicted"/>
<dbReference type="Proteomes" id="UP001461498">
    <property type="component" value="Unassembled WGS sequence"/>
</dbReference>